<dbReference type="CDD" id="cd19673">
    <property type="entry name" value="UBR-box_UBR3"/>
    <property type="match status" value="1"/>
</dbReference>
<organism evidence="13">
    <name type="scientific">Pelagomonas calceolata</name>
    <dbReference type="NCBI Taxonomy" id="35677"/>
    <lineage>
        <taxon>Eukaryota</taxon>
        <taxon>Sar</taxon>
        <taxon>Stramenopiles</taxon>
        <taxon>Ochrophyta</taxon>
        <taxon>Pelagophyceae</taxon>
        <taxon>Pelagomonadales</taxon>
        <taxon>Pelagomonadaceae</taxon>
        <taxon>Pelagomonas</taxon>
    </lineage>
</organism>
<feature type="region of interest" description="Disordered" evidence="11">
    <location>
        <begin position="1023"/>
        <end position="1075"/>
    </location>
</feature>
<evidence type="ECO:0000256" key="7">
    <source>
        <dbReference type="ARBA" id="ARBA00022833"/>
    </source>
</evidence>
<evidence type="ECO:0000256" key="3">
    <source>
        <dbReference type="ARBA" id="ARBA00022679"/>
    </source>
</evidence>
<protein>
    <recommendedName>
        <fullName evidence="10">E3 ubiquitin-protein ligase</fullName>
        <ecNumber evidence="10">2.3.2.27</ecNumber>
    </recommendedName>
</protein>
<dbReference type="SMART" id="SM00396">
    <property type="entry name" value="ZnF_UBR1"/>
    <property type="match status" value="1"/>
</dbReference>
<keyword evidence="7 10" id="KW-0862">Zinc</keyword>
<evidence type="ECO:0000256" key="6">
    <source>
        <dbReference type="ARBA" id="ARBA00022786"/>
    </source>
</evidence>
<dbReference type="Pfam" id="PF02207">
    <property type="entry name" value="zf-UBR"/>
    <property type="match status" value="1"/>
</dbReference>
<comment type="similarity">
    <text evidence="8 10">Belongs to the E3 ubiquitin-protein ligase UBR1-like family.</text>
</comment>
<feature type="compositionally biased region" description="Low complexity" evidence="11">
    <location>
        <begin position="538"/>
        <end position="549"/>
    </location>
</feature>
<dbReference type="PANTHER" id="PTHR21497:SF24">
    <property type="entry name" value="E3 UBIQUITIN-PROTEIN LIGASE UBR1"/>
    <property type="match status" value="1"/>
</dbReference>
<dbReference type="UniPathway" id="UPA00143"/>
<evidence type="ECO:0000256" key="1">
    <source>
        <dbReference type="ARBA" id="ARBA00000900"/>
    </source>
</evidence>
<sequence length="2232" mass="239717">MNISQPEPEDPALTPVHASEPSPTELLKAALASDAPLAERFSPHEFAACVSAAHADGDTEAIARAARRCFASAPPKQLRSWATHLLCCRVAQNDGPFGLLAKLAETNQRACGHVFAAGDIAWNCRTCQKDNTCVLCDACFRSSNHQGHEVFFHRAAPGGCCDCGDPEAWVAEGCCAKHRASSVVEEDPLASLPPGLRQAGEVVVREAARYVVGAAVRAAGAHEPFNSNPAFSTTEPNEETGLLDRLSAAAQSRDEDQGVRVRLHDDDVHSYDDVIGALAGLGLSVARARDLAGRVDREGDALLPLGDAQTALRAVHARGLLGAAVDDELLERELRATQLAKWLSELVRGADALRRLVADAFAAPLPLPNTPGAPALLKSSRFSLVERLEKSERRLQLDEGESGFASSAFGVLVACDALLPRPLRSACHDVLLRALVDAVARASLADALLGAYGSVSRLFARGVGTADDTIFALSVQIFTTPSLVRRALTPRRDDPKLAHAGVLAVVLRALLACLGSAGCDAARERRREGRHARPSRRAPPALEPSSPLPHESESDEEDERRQQILERWRQEDSSPGATPRRRSTTPSIDPDRFLEEPVVQHRRFAHALRDFEYALQTEKVAHEMLRAEFVDEGGPGRAPLRAWLALLSRLQGVDEATRRDGSEPHVEYESRRWVPAFNLALNVASATELLVARALEVDDGREAALGALWGGAAALLEWLAARAGTHKWRRVSKFEELTVQSDGDVILYDVCSQPVSLHLPLHRFVAAAALKAAAVGLDPLPPLASAAPRDRRRVVVAAERLEDLSDDEDDDTERKAVKTLASTELADLFGKASSDDKCGVGLQQCTSPEEASRVRDALGRALVDHPLRALACGAHVAAGLWRRNGHAALSAALSYASPPLCHALRDADVSAVQVGALALGGDAVARLCLERFCVDRYLLQPETDGDVAAKTSAGACAAKEAARAKAVAVAVVAGAIASALRLPATAPAPAGVAEAPAQPLQTTPPPTPERRRALRLAAAAAVAGAATPRRNAAQPGERARRGAFRVARTPPNDDDDPEDVAAATQRARPAQPPPKEALAPAAAECLSLIGRLAADAPPPPGAEALEERCLRELVHALAVQPQRHSEVVAVVAAAAKAFGGAVSAGGGAARNAPVVPMESLLNRVAVRVDATGELWDLRRELHGGYDPGFPRLSRSDHEKAQERIASIRRRLRVKAMPLVAKPSNCHASFVDMRQSLLRSPTTFRALEGAFRRGSSSSQEAGERELEGAALHLATLVAHDGCVDEWSKVIYPALLDLRDRGGLGSPLYDDGLEWLIKHVATQSNECASLLRQRAPQLAETPTSPDEDRKERARRARKRVMARMKARQDRFAALLAAEEAAAEESKSEKQCDASCIMCRGAATDDDPLGFVALAQRSCVLARQVDRERRGDRRRWVANRSCQARQLLKDGRPSGRVVLRFKRGDEVRVTHVRGSSAKVQSSNVVGWVSLRQDQHAGVDDALIPMQPSAWKRWGRVRVHVASCGHRVHYGCWDAYYASVLQKYLAGETSYDGRFCVDVSRREFLCPLCKGLANCLVPCVEDPVLEARDEPAAPQLSLPEVVERWHNAPPAPDAPRTSLDGAARRLVDALSDAADGGAAPPALRPPAAALSAWAACGFSLLSATRGDGDESARRAAKACMRALRCGGVDGYAMVGGGSTLSSRLANLLSGDVLLRSPPPFRATEEAWERESLTTHTSSAERLLLRKYGLRRFVDEESVITIRADALHWDGSKWLCRTFAEDHMLAINDMLRQQIAQATPALPLGLCHAPFALARPDGADAATWRGEAQGNAQRTDEALRQPLLAWDLCAFFCGCCSLWPRGDLCRLRDAVVFARIVQLLLEPEAPTSTHEDSEEEIEGLRVLDRVCRSAAGLAPRSVVPSPSAVKEAVGPLALAIDVALEACSSTQEPLSISFALLSTPPYARLAECWCRSFRALYEGASRPPLKPPSAPSDEDDALCLSTLDDDDSQARCFDASDGEISSDDTDDEQLLHAPILGDDDGVSGVGDAPTPLLASLAGHAAPDASGRRHATWDVSHLGLRTLQPSRRATRFVKLPESFTELYARLRDARGLGGDDVDHGAAVCLLTGRVLHAGAKRPGAPGNCTLHARRINGDGVGVFFLVLKCAVLLVRGPHASYAPSIYVDDHGEEDVGLRRGAPLRLHAGRVAALEALYNTHGVAREVARLRARSSRVIRDNYY</sequence>
<dbReference type="GO" id="GO:0008270">
    <property type="term" value="F:zinc ion binding"/>
    <property type="evidence" value="ECO:0007669"/>
    <property type="project" value="UniProtKB-UniRule"/>
</dbReference>
<comment type="pathway">
    <text evidence="2 10">Protein modification; protein ubiquitination.</text>
</comment>
<dbReference type="GO" id="GO:0016567">
    <property type="term" value="P:protein ubiquitination"/>
    <property type="evidence" value="ECO:0007669"/>
    <property type="project" value="UniProtKB-UniRule"/>
</dbReference>
<reference evidence="13" key="1">
    <citation type="submission" date="2021-01" db="EMBL/GenBank/DDBJ databases">
        <authorList>
            <person name="Corre E."/>
            <person name="Pelletier E."/>
            <person name="Niang G."/>
            <person name="Scheremetjew M."/>
            <person name="Finn R."/>
            <person name="Kale V."/>
            <person name="Holt S."/>
            <person name="Cochrane G."/>
            <person name="Meng A."/>
            <person name="Brown T."/>
            <person name="Cohen L."/>
        </authorList>
    </citation>
    <scope>NUCLEOTIDE SEQUENCE</scope>
    <source>
        <strain evidence="13">CCMP1756</strain>
    </source>
</reference>
<dbReference type="FunFam" id="2.10.110.30:FF:000002">
    <property type="entry name" value="Putative e3 ubiquitin-protein ligase ubr3"/>
    <property type="match status" value="1"/>
</dbReference>
<evidence type="ECO:0000256" key="10">
    <source>
        <dbReference type="RuleBase" id="RU366018"/>
    </source>
</evidence>
<dbReference type="PANTHER" id="PTHR21497">
    <property type="entry name" value="UBIQUITIN LIGASE E3 ALPHA-RELATED"/>
    <property type="match status" value="1"/>
</dbReference>
<dbReference type="GO" id="GO:0000151">
    <property type="term" value="C:ubiquitin ligase complex"/>
    <property type="evidence" value="ECO:0007669"/>
    <property type="project" value="TreeGrafter"/>
</dbReference>
<feature type="compositionally biased region" description="Low complexity" evidence="11">
    <location>
        <begin position="1023"/>
        <end position="1034"/>
    </location>
</feature>
<dbReference type="GO" id="GO:0061630">
    <property type="term" value="F:ubiquitin protein ligase activity"/>
    <property type="evidence" value="ECO:0007669"/>
    <property type="project" value="UniProtKB-UniRule"/>
</dbReference>
<keyword evidence="4 10" id="KW-0479">Metal-binding</keyword>
<dbReference type="Pfam" id="PF18995">
    <property type="entry name" value="PRT6_C"/>
    <property type="match status" value="1"/>
</dbReference>
<comment type="catalytic activity">
    <reaction evidence="1 10">
        <text>S-ubiquitinyl-[E2 ubiquitin-conjugating enzyme]-L-cysteine + [acceptor protein]-L-lysine = [E2 ubiquitin-conjugating enzyme]-L-cysteine + N(6)-ubiquitinyl-[acceptor protein]-L-lysine.</text>
        <dbReference type="EC" id="2.3.2.27"/>
    </reaction>
</comment>
<keyword evidence="5 10" id="KW-0863">Zinc-finger</keyword>
<evidence type="ECO:0000313" key="13">
    <source>
        <dbReference type="EMBL" id="CAE0689150.1"/>
    </source>
</evidence>
<feature type="region of interest" description="Disordered" evidence="11">
    <location>
        <begin position="1"/>
        <end position="21"/>
    </location>
</feature>
<evidence type="ECO:0000256" key="2">
    <source>
        <dbReference type="ARBA" id="ARBA00004906"/>
    </source>
</evidence>
<keyword evidence="6 10" id="KW-0833">Ubl conjugation pathway</keyword>
<feature type="region of interest" description="Disordered" evidence="11">
    <location>
        <begin position="989"/>
        <end position="1009"/>
    </location>
</feature>
<dbReference type="CDD" id="cd16482">
    <property type="entry name" value="RING-H2_UBR1-like"/>
    <property type="match status" value="1"/>
</dbReference>
<dbReference type="EMBL" id="HBIW01005561">
    <property type="protein sequence ID" value="CAE0689150.1"/>
    <property type="molecule type" value="Transcribed_RNA"/>
</dbReference>
<feature type="compositionally biased region" description="Low complexity" evidence="11">
    <location>
        <begin position="989"/>
        <end position="1001"/>
    </location>
</feature>
<dbReference type="GO" id="GO:0071596">
    <property type="term" value="P:ubiquitin-dependent protein catabolic process via the N-end rule pathway"/>
    <property type="evidence" value="ECO:0007669"/>
    <property type="project" value="UniProtKB-UniRule"/>
</dbReference>
<feature type="domain" description="UBR-type" evidence="12">
    <location>
        <begin position="109"/>
        <end position="180"/>
    </location>
</feature>
<dbReference type="InterPro" id="IPR044046">
    <property type="entry name" value="E3_ligase_UBR-like_C"/>
</dbReference>
<feature type="region of interest" description="Disordered" evidence="11">
    <location>
        <begin position="523"/>
        <end position="591"/>
    </location>
</feature>
<dbReference type="InterPro" id="IPR039164">
    <property type="entry name" value="UBR1-like"/>
</dbReference>
<accession>A0A7S3ZP19</accession>
<proteinExistence type="inferred from homology"/>
<feature type="region of interest" description="Disordered" evidence="11">
    <location>
        <begin position="1976"/>
        <end position="1995"/>
    </location>
</feature>
<gene>
    <name evidence="13" type="ORF">PCAL00307_LOCUS4584</name>
</gene>
<feature type="region of interest" description="Disordered" evidence="11">
    <location>
        <begin position="1332"/>
        <end position="1354"/>
    </location>
</feature>
<evidence type="ECO:0000256" key="11">
    <source>
        <dbReference type="SAM" id="MobiDB-lite"/>
    </source>
</evidence>
<evidence type="ECO:0000256" key="5">
    <source>
        <dbReference type="ARBA" id="ARBA00022771"/>
    </source>
</evidence>
<feature type="compositionally biased region" description="Basic and acidic residues" evidence="11">
    <location>
        <begin position="559"/>
        <end position="572"/>
    </location>
</feature>
<name>A0A7S3ZP19_9STRA</name>
<comment type="function">
    <text evidence="10">Ubiquitin ligase protein which is a component of the N-end rule pathway. Recognizes and binds to proteins bearing specific N-terminal residues that are destabilizing according to the N-end rule, leading to their ubiquitination and subsequent degradation.</text>
</comment>
<dbReference type="EC" id="2.3.2.27" evidence="10"/>
<feature type="zinc finger region" description="UBR-type" evidence="9">
    <location>
        <begin position="109"/>
        <end position="180"/>
    </location>
</feature>
<evidence type="ECO:0000256" key="4">
    <source>
        <dbReference type="ARBA" id="ARBA00022723"/>
    </source>
</evidence>
<evidence type="ECO:0000256" key="8">
    <source>
        <dbReference type="ARBA" id="ARBA00046341"/>
    </source>
</evidence>
<dbReference type="InterPro" id="IPR003126">
    <property type="entry name" value="Znf_UBR"/>
</dbReference>
<dbReference type="Gene3D" id="2.10.110.30">
    <property type="match status" value="1"/>
</dbReference>
<dbReference type="GO" id="GO:0005737">
    <property type="term" value="C:cytoplasm"/>
    <property type="evidence" value="ECO:0007669"/>
    <property type="project" value="TreeGrafter"/>
</dbReference>
<keyword evidence="3 10" id="KW-0808">Transferase</keyword>
<evidence type="ECO:0000259" key="12">
    <source>
        <dbReference type="PROSITE" id="PS51157"/>
    </source>
</evidence>
<evidence type="ECO:0000256" key="9">
    <source>
        <dbReference type="PROSITE-ProRule" id="PRU00508"/>
    </source>
</evidence>
<dbReference type="PROSITE" id="PS51157">
    <property type="entry name" value="ZF_UBR"/>
    <property type="match status" value="1"/>
</dbReference>